<keyword evidence="2" id="KW-0597">Phosphoprotein</keyword>
<dbReference type="PROSITE" id="PS50887">
    <property type="entry name" value="GGDEF"/>
    <property type="match status" value="1"/>
</dbReference>
<evidence type="ECO:0000259" key="4">
    <source>
        <dbReference type="PROSITE" id="PS50110"/>
    </source>
</evidence>
<feature type="DNA-binding region" description="OmpR/PhoB-type" evidence="3">
    <location>
        <begin position="124"/>
        <end position="222"/>
    </location>
</feature>
<dbReference type="InterPro" id="IPR016032">
    <property type="entry name" value="Sig_transdc_resp-reg_C-effctor"/>
</dbReference>
<sequence>MRILLIEDDEMLTNVLLDSLTSQHYLVDAIADGQLGWEYVQSTPYDLILMDVGLPKLDGISLCSKLRGSGCSTPILLMTAKDANSDRIRGLDAGADDYLIKPLDLAELHARVRALLRRGEVPHTPVLQLGELKLDPSSCQVTFQEKVLALTPKEYNLLELFLRNPSRVFSRANIVEHLWSYDDPPLEESVKAHIKGLRQKMRNAGAGNWIENVYGLGYRLNPEQASSENSKSKTADSKINTGSSVEEQFNQAMEVMWQKYQGLMAERLEVLQTAATAIKTGQIADELRLAASKEAHKLAGVLGMFEWESGTKIAKQIEQILESDRLLLETKILSLIEDLDKGIKDRGQGQSKAEISQLKPPASVKIPSTDTRLLLIDPNPELGESLRELTQSTGENWLQVTTLEAAKDWLQKKSPDLVVLSIDEVGKRKKSLELLTDLAQRTPVVPVIVLAAGDCLVDRITVARSGGKGFLTKPVTATQIWDLAWQILQQSRRQSVNLLVVDDDPMFLATLPPMLSPWGMRITGLDEPLKFWEVLKDVSPNLLILDVEMPNISGIELCQAVRSDPNWQELPILFLTAHRDVNIIQQVFAAGADDYLVKPVVAVELLTRITNRLERNRLLQTLSTKDPQTGVLNQIKSSRDLSSLLKQAEVNKYAVCLAIFSVSQLRQINIQYGHNVGNQVLQRWGQLFQSTFRGDEVLGYWGNGEFVVGMPGLSKSEVGDRLTDILTTLRQQVFSAPDGSRFQVSCNFAIVEYPTEGLTLQSLYQVASKSSRDTAS</sequence>
<dbReference type="Pfam" id="PF00072">
    <property type="entry name" value="Response_reg"/>
    <property type="match status" value="3"/>
</dbReference>
<evidence type="ECO:0000256" key="1">
    <source>
        <dbReference type="ARBA" id="ARBA00023125"/>
    </source>
</evidence>
<dbReference type="SUPFAM" id="SSF46894">
    <property type="entry name" value="C-terminal effector domain of the bipartite response regulators"/>
    <property type="match status" value="1"/>
</dbReference>
<gene>
    <name evidence="7" type="ORF">ACE1CI_26020</name>
</gene>
<dbReference type="Gene3D" id="1.10.10.10">
    <property type="entry name" value="Winged helix-like DNA-binding domain superfamily/Winged helix DNA-binding domain"/>
    <property type="match status" value="1"/>
</dbReference>
<dbReference type="SMART" id="SM00267">
    <property type="entry name" value="GGDEF"/>
    <property type="match status" value="1"/>
</dbReference>
<dbReference type="InterPro" id="IPR043128">
    <property type="entry name" value="Rev_trsase/Diguanyl_cyclase"/>
</dbReference>
<dbReference type="PROSITE" id="PS51755">
    <property type="entry name" value="OMPR_PHOB"/>
    <property type="match status" value="1"/>
</dbReference>
<dbReference type="InterPro" id="IPR000160">
    <property type="entry name" value="GGDEF_dom"/>
</dbReference>
<proteinExistence type="predicted"/>
<dbReference type="RefSeq" id="WP_413266011.1">
    <property type="nucleotide sequence ID" value="NZ_JBHFNR010000198.1"/>
</dbReference>
<evidence type="ECO:0000313" key="7">
    <source>
        <dbReference type="EMBL" id="MFB2896382.1"/>
    </source>
</evidence>
<feature type="modified residue" description="4-aspartylphosphate" evidence="2">
    <location>
        <position position="546"/>
    </location>
</feature>
<dbReference type="InterPro" id="IPR029787">
    <property type="entry name" value="Nucleotide_cyclase"/>
</dbReference>
<keyword evidence="8" id="KW-1185">Reference proteome</keyword>
<dbReference type="SMART" id="SM00448">
    <property type="entry name" value="REC"/>
    <property type="match status" value="3"/>
</dbReference>
<dbReference type="InterPro" id="IPR011006">
    <property type="entry name" value="CheY-like_superfamily"/>
</dbReference>
<comment type="caution">
    <text evidence="7">The sequence shown here is derived from an EMBL/GenBank/DDBJ whole genome shotgun (WGS) entry which is preliminary data.</text>
</comment>
<feature type="domain" description="OmpR/PhoB-type" evidence="6">
    <location>
        <begin position="124"/>
        <end position="222"/>
    </location>
</feature>
<comment type="caution">
    <text evidence="2">Lacks conserved residue(s) required for the propagation of feature annotation.</text>
</comment>
<keyword evidence="1 3" id="KW-0238">DNA-binding</keyword>
<evidence type="ECO:0000313" key="8">
    <source>
        <dbReference type="Proteomes" id="UP001576784"/>
    </source>
</evidence>
<feature type="domain" description="Response regulatory" evidence="4">
    <location>
        <begin position="497"/>
        <end position="613"/>
    </location>
</feature>
<evidence type="ECO:0000256" key="3">
    <source>
        <dbReference type="PROSITE-ProRule" id="PRU01091"/>
    </source>
</evidence>
<dbReference type="PROSITE" id="PS50110">
    <property type="entry name" value="RESPONSE_REGULATORY"/>
    <property type="match status" value="3"/>
</dbReference>
<dbReference type="CDD" id="cd01949">
    <property type="entry name" value="GGDEF"/>
    <property type="match status" value="1"/>
</dbReference>
<dbReference type="Pfam" id="PF00990">
    <property type="entry name" value="GGDEF"/>
    <property type="match status" value="1"/>
</dbReference>
<dbReference type="SUPFAM" id="SSF52172">
    <property type="entry name" value="CheY-like"/>
    <property type="match status" value="3"/>
</dbReference>
<dbReference type="InterPro" id="IPR008207">
    <property type="entry name" value="Sig_transdc_His_kin_Hpt_dom"/>
</dbReference>
<dbReference type="Gene3D" id="3.30.70.270">
    <property type="match status" value="1"/>
</dbReference>
<organism evidence="7 8">
    <name type="scientific">Floridaenema flaviceps BLCC-F50</name>
    <dbReference type="NCBI Taxonomy" id="3153642"/>
    <lineage>
        <taxon>Bacteria</taxon>
        <taxon>Bacillati</taxon>
        <taxon>Cyanobacteriota</taxon>
        <taxon>Cyanophyceae</taxon>
        <taxon>Oscillatoriophycideae</taxon>
        <taxon>Aerosakkonematales</taxon>
        <taxon>Aerosakkonemataceae</taxon>
        <taxon>Floridanema</taxon>
        <taxon>Floridanema flaviceps</taxon>
    </lineage>
</organism>
<dbReference type="Proteomes" id="UP001576784">
    <property type="component" value="Unassembled WGS sequence"/>
</dbReference>
<reference evidence="7 8" key="1">
    <citation type="submission" date="2024-09" db="EMBL/GenBank/DDBJ databases">
        <title>Floridaenema gen nov. (Aerosakkonemataceae, Aerosakkonematales ord. nov., Cyanobacteria) from benthic tropical and subtropical fresh waters, with the description of four new species.</title>
        <authorList>
            <person name="Moretto J.A."/>
            <person name="Berthold D.E."/>
            <person name="Lefler F.W."/>
            <person name="Huang I.-S."/>
            <person name="Laughinghouse H. IV."/>
        </authorList>
    </citation>
    <scope>NUCLEOTIDE SEQUENCE [LARGE SCALE GENOMIC DNA]</scope>
    <source>
        <strain evidence="7 8">BLCC-F50</strain>
    </source>
</reference>
<dbReference type="InterPro" id="IPR001789">
    <property type="entry name" value="Sig_transdc_resp-reg_receiver"/>
</dbReference>
<dbReference type="Pfam" id="PF00486">
    <property type="entry name" value="Trans_reg_C"/>
    <property type="match status" value="1"/>
</dbReference>
<dbReference type="Pfam" id="PF01627">
    <property type="entry name" value="Hpt"/>
    <property type="match status" value="1"/>
</dbReference>
<feature type="domain" description="GGDEF" evidence="5">
    <location>
        <begin position="653"/>
        <end position="776"/>
    </location>
</feature>
<dbReference type="PANTHER" id="PTHR48111:SF15">
    <property type="entry name" value="OMPR SUBFAMILY"/>
    <property type="match status" value="1"/>
</dbReference>
<dbReference type="InterPro" id="IPR036388">
    <property type="entry name" value="WH-like_DNA-bd_sf"/>
</dbReference>
<evidence type="ECO:0000259" key="6">
    <source>
        <dbReference type="PROSITE" id="PS51755"/>
    </source>
</evidence>
<protein>
    <submittedName>
        <fullName evidence="7">Response regulator</fullName>
    </submittedName>
</protein>
<evidence type="ECO:0000256" key="2">
    <source>
        <dbReference type="PROSITE-ProRule" id="PRU00169"/>
    </source>
</evidence>
<dbReference type="CDD" id="cd00156">
    <property type="entry name" value="REC"/>
    <property type="match status" value="2"/>
</dbReference>
<feature type="modified residue" description="4-aspartylphosphate" evidence="2">
    <location>
        <position position="51"/>
    </location>
</feature>
<dbReference type="InterPro" id="IPR036641">
    <property type="entry name" value="HPT_dom_sf"/>
</dbReference>
<dbReference type="Gene3D" id="6.10.250.690">
    <property type="match status" value="1"/>
</dbReference>
<dbReference type="SUPFAM" id="SSF47226">
    <property type="entry name" value="Histidine-containing phosphotransfer domain, HPT domain"/>
    <property type="match status" value="1"/>
</dbReference>
<dbReference type="Gene3D" id="3.40.50.2300">
    <property type="match status" value="3"/>
</dbReference>
<evidence type="ECO:0000259" key="5">
    <source>
        <dbReference type="PROSITE" id="PS50887"/>
    </source>
</evidence>
<feature type="domain" description="Response regulatory" evidence="4">
    <location>
        <begin position="372"/>
        <end position="488"/>
    </location>
</feature>
<feature type="domain" description="Response regulatory" evidence="4">
    <location>
        <begin position="2"/>
        <end position="116"/>
    </location>
</feature>
<dbReference type="PANTHER" id="PTHR48111">
    <property type="entry name" value="REGULATOR OF RPOS"/>
    <property type="match status" value="1"/>
</dbReference>
<name>A0ABV4XY49_9CYAN</name>
<dbReference type="EMBL" id="JBHFNR010000198">
    <property type="protein sequence ID" value="MFB2896382.1"/>
    <property type="molecule type" value="Genomic_DNA"/>
</dbReference>
<dbReference type="InterPro" id="IPR001867">
    <property type="entry name" value="OmpR/PhoB-type_DNA-bd"/>
</dbReference>
<dbReference type="SUPFAM" id="SSF55073">
    <property type="entry name" value="Nucleotide cyclase"/>
    <property type="match status" value="1"/>
</dbReference>
<dbReference type="CDD" id="cd00383">
    <property type="entry name" value="trans_reg_C"/>
    <property type="match status" value="1"/>
</dbReference>
<accession>A0ABV4XY49</accession>
<dbReference type="SMART" id="SM00862">
    <property type="entry name" value="Trans_reg_C"/>
    <property type="match status" value="1"/>
</dbReference>
<dbReference type="InterPro" id="IPR039420">
    <property type="entry name" value="WalR-like"/>
</dbReference>
<dbReference type="NCBIfam" id="TIGR00254">
    <property type="entry name" value="GGDEF"/>
    <property type="match status" value="1"/>
</dbReference>